<accession>A0A9P5Z124</accession>
<keyword evidence="1" id="KW-1133">Transmembrane helix</keyword>
<protein>
    <submittedName>
        <fullName evidence="2">Uncharacterized protein</fullName>
    </submittedName>
</protein>
<keyword evidence="1" id="KW-0812">Transmembrane</keyword>
<dbReference type="AlphaFoldDB" id="A0A9P5Z124"/>
<feature type="transmembrane region" description="Helical" evidence="1">
    <location>
        <begin position="68"/>
        <end position="90"/>
    </location>
</feature>
<sequence length="108" mass="12073">MPTAGNFKSASSASIKSLFDQLSLGAQVTVQNTTNTTLSLYLHVITYRIPSPHLNWPAPITPLFPAPLLMIITHSPLLLTSFLSLSTVYFPSRFSRFTFLPFSYHHFT</sequence>
<reference evidence="2" key="1">
    <citation type="submission" date="2020-11" db="EMBL/GenBank/DDBJ databases">
        <authorList>
            <consortium name="DOE Joint Genome Institute"/>
            <person name="Ahrendt S."/>
            <person name="Riley R."/>
            <person name="Andreopoulos W."/>
            <person name="Labutti K."/>
            <person name="Pangilinan J."/>
            <person name="Ruiz-Duenas F.J."/>
            <person name="Barrasa J.M."/>
            <person name="Sanchez-Garcia M."/>
            <person name="Camarero S."/>
            <person name="Miyauchi S."/>
            <person name="Serrano A."/>
            <person name="Linde D."/>
            <person name="Babiker R."/>
            <person name="Drula E."/>
            <person name="Ayuso-Fernandez I."/>
            <person name="Pacheco R."/>
            <person name="Padilla G."/>
            <person name="Ferreira P."/>
            <person name="Barriuso J."/>
            <person name="Kellner H."/>
            <person name="Castanera R."/>
            <person name="Alfaro M."/>
            <person name="Ramirez L."/>
            <person name="Pisabarro A.G."/>
            <person name="Kuo A."/>
            <person name="Tritt A."/>
            <person name="Lipzen A."/>
            <person name="He G."/>
            <person name="Yan M."/>
            <person name="Ng V."/>
            <person name="Cullen D."/>
            <person name="Martin F."/>
            <person name="Rosso M.-N."/>
            <person name="Henrissat B."/>
            <person name="Hibbett D."/>
            <person name="Martinez A.T."/>
            <person name="Grigoriev I.V."/>
        </authorList>
    </citation>
    <scope>NUCLEOTIDE SEQUENCE</scope>
    <source>
        <strain evidence="2">CIRM-BRFM 674</strain>
    </source>
</reference>
<name>A0A9P5Z124_9AGAR</name>
<comment type="caution">
    <text evidence="2">The sequence shown here is derived from an EMBL/GenBank/DDBJ whole genome shotgun (WGS) entry which is preliminary data.</text>
</comment>
<dbReference type="Proteomes" id="UP000807469">
    <property type="component" value="Unassembled WGS sequence"/>
</dbReference>
<evidence type="ECO:0000256" key="1">
    <source>
        <dbReference type="SAM" id="Phobius"/>
    </source>
</evidence>
<gene>
    <name evidence="2" type="ORF">BDN70DRAFT_689629</name>
</gene>
<organism evidence="2 3">
    <name type="scientific">Pholiota conissans</name>
    <dbReference type="NCBI Taxonomy" id="109636"/>
    <lineage>
        <taxon>Eukaryota</taxon>
        <taxon>Fungi</taxon>
        <taxon>Dikarya</taxon>
        <taxon>Basidiomycota</taxon>
        <taxon>Agaricomycotina</taxon>
        <taxon>Agaricomycetes</taxon>
        <taxon>Agaricomycetidae</taxon>
        <taxon>Agaricales</taxon>
        <taxon>Agaricineae</taxon>
        <taxon>Strophariaceae</taxon>
        <taxon>Pholiota</taxon>
    </lineage>
</organism>
<proteinExistence type="predicted"/>
<dbReference type="EMBL" id="MU155212">
    <property type="protein sequence ID" value="KAF9479448.1"/>
    <property type="molecule type" value="Genomic_DNA"/>
</dbReference>
<keyword evidence="3" id="KW-1185">Reference proteome</keyword>
<evidence type="ECO:0000313" key="3">
    <source>
        <dbReference type="Proteomes" id="UP000807469"/>
    </source>
</evidence>
<evidence type="ECO:0000313" key="2">
    <source>
        <dbReference type="EMBL" id="KAF9479448.1"/>
    </source>
</evidence>
<keyword evidence="1" id="KW-0472">Membrane</keyword>